<comment type="subcellular location">
    <subcellularLocation>
        <location evidence="1 11">Endoplasmic reticulum membrane</location>
        <topology evidence="1 11">Multi-pass membrane protein</topology>
    </subcellularLocation>
</comment>
<keyword evidence="13" id="KW-1185">Reference proteome</keyword>
<proteinExistence type="inferred from homology"/>
<protein>
    <recommendedName>
        <fullName evidence="11">Acyltransferase</fullName>
        <ecNumber evidence="11">2.3.1.-</ecNumber>
    </recommendedName>
</protein>
<dbReference type="GeneTree" id="ENSGT01030000234582"/>
<evidence type="ECO:0000256" key="6">
    <source>
        <dbReference type="ARBA" id="ARBA00022824"/>
    </source>
</evidence>
<dbReference type="Pfam" id="PF03982">
    <property type="entry name" value="DAGAT"/>
    <property type="match status" value="1"/>
</dbReference>
<keyword evidence="5 11" id="KW-0812">Transmembrane</keyword>
<dbReference type="AlphaFoldDB" id="A0A8C6FK33"/>
<dbReference type="PANTHER" id="PTHR12317:SF36">
    <property type="entry name" value="2-ACYLGLYCEROL O-ACYLTRANSFERASE 3"/>
    <property type="match status" value="1"/>
</dbReference>
<evidence type="ECO:0000256" key="5">
    <source>
        <dbReference type="ARBA" id="ARBA00022692"/>
    </source>
</evidence>
<feature type="transmembrane region" description="Helical" evidence="11">
    <location>
        <begin position="6"/>
        <end position="24"/>
    </location>
</feature>
<evidence type="ECO:0000256" key="3">
    <source>
        <dbReference type="ARBA" id="ARBA00022516"/>
    </source>
</evidence>
<keyword evidence="6 11" id="KW-0256">Endoplasmic reticulum</keyword>
<organism evidence="12 13">
    <name type="scientific">Moschus moschiferus</name>
    <name type="common">Siberian musk deer</name>
    <name type="synonym">Moschus sibiricus</name>
    <dbReference type="NCBI Taxonomy" id="68415"/>
    <lineage>
        <taxon>Eukaryota</taxon>
        <taxon>Metazoa</taxon>
        <taxon>Chordata</taxon>
        <taxon>Craniata</taxon>
        <taxon>Vertebrata</taxon>
        <taxon>Euteleostomi</taxon>
        <taxon>Mammalia</taxon>
        <taxon>Eutheria</taxon>
        <taxon>Laurasiatheria</taxon>
        <taxon>Artiodactyla</taxon>
        <taxon>Ruminantia</taxon>
        <taxon>Pecora</taxon>
        <taxon>Moschidae</taxon>
        <taxon>Moschus</taxon>
    </lineage>
</organism>
<dbReference type="GO" id="GO:0019432">
    <property type="term" value="P:triglyceride biosynthetic process"/>
    <property type="evidence" value="ECO:0007669"/>
    <property type="project" value="TreeGrafter"/>
</dbReference>
<sequence>ANSFFFLIFPPGPFLSLLAFYLLFTSLRSFSVLHFIRLSPGILPPISAQRGRRSQWMRNWSVWKHLRDYFPTKPVKTAELAPDGNYLLVAHPHETTSIRTFCNFCTESTGFSHLTPGLQPWLGTMNGIFYIPVYRNYVMGCGLCSASHQRLDFILSQPQLGQAVVILFGGELKALYAILGEHCLTLWNRKGFLHLALRHGVPLVPVYSFGEKEAFTVKPPAPDSWQHLFQTTFKKLMYFSPCILWGRGLFSNPPLTCVPCPCSGHPIPVPQCPQPTGQQVDHSLLLFVKALEQPFKEHKERCGLPASTHLTFI</sequence>
<keyword evidence="7 11" id="KW-1133">Transmembrane helix</keyword>
<evidence type="ECO:0000256" key="7">
    <source>
        <dbReference type="ARBA" id="ARBA00022989"/>
    </source>
</evidence>
<reference evidence="12" key="2">
    <citation type="submission" date="2025-09" db="UniProtKB">
        <authorList>
            <consortium name="Ensembl"/>
        </authorList>
    </citation>
    <scope>IDENTIFICATION</scope>
</reference>
<keyword evidence="10" id="KW-0012">Acyltransferase</keyword>
<dbReference type="Ensembl" id="ENSMMST00000012428.1">
    <property type="protein sequence ID" value="ENSMMSP00000011258.1"/>
    <property type="gene ID" value="ENSMMSG00000008619.1"/>
</dbReference>
<comment type="similarity">
    <text evidence="2 11">Belongs to the diacylglycerol acyltransferase family.</text>
</comment>
<evidence type="ECO:0000256" key="4">
    <source>
        <dbReference type="ARBA" id="ARBA00022679"/>
    </source>
</evidence>
<keyword evidence="8" id="KW-0443">Lipid metabolism</keyword>
<dbReference type="PANTHER" id="PTHR12317">
    <property type="entry name" value="DIACYLGLYCEROL O-ACYLTRANSFERASE"/>
    <property type="match status" value="1"/>
</dbReference>
<evidence type="ECO:0000256" key="8">
    <source>
        <dbReference type="ARBA" id="ARBA00023098"/>
    </source>
</evidence>
<name>A0A8C6FK33_MOSMO</name>
<keyword evidence="3" id="KW-0444">Lipid biosynthesis</keyword>
<evidence type="ECO:0000256" key="10">
    <source>
        <dbReference type="ARBA" id="ARBA00023315"/>
    </source>
</evidence>
<evidence type="ECO:0000313" key="13">
    <source>
        <dbReference type="Proteomes" id="UP000694544"/>
    </source>
</evidence>
<evidence type="ECO:0000313" key="12">
    <source>
        <dbReference type="Ensembl" id="ENSMMSP00000011258.1"/>
    </source>
</evidence>
<dbReference type="InterPro" id="IPR007130">
    <property type="entry name" value="DAGAT"/>
</dbReference>
<keyword evidence="4 11" id="KW-0808">Transferase</keyword>
<dbReference type="EC" id="2.3.1.-" evidence="11"/>
<dbReference type="Proteomes" id="UP000694544">
    <property type="component" value="Unplaced"/>
</dbReference>
<evidence type="ECO:0000256" key="9">
    <source>
        <dbReference type="ARBA" id="ARBA00023136"/>
    </source>
</evidence>
<dbReference type="GO" id="GO:0004144">
    <property type="term" value="F:diacylglycerol O-acyltransferase activity"/>
    <property type="evidence" value="ECO:0007669"/>
    <property type="project" value="TreeGrafter"/>
</dbReference>
<evidence type="ECO:0000256" key="2">
    <source>
        <dbReference type="ARBA" id="ARBA00005420"/>
    </source>
</evidence>
<reference evidence="12" key="1">
    <citation type="submission" date="2025-08" db="UniProtKB">
        <authorList>
            <consortium name="Ensembl"/>
        </authorList>
    </citation>
    <scope>IDENTIFICATION</scope>
</reference>
<evidence type="ECO:0000256" key="11">
    <source>
        <dbReference type="RuleBase" id="RU367023"/>
    </source>
</evidence>
<dbReference type="GO" id="GO:0005789">
    <property type="term" value="C:endoplasmic reticulum membrane"/>
    <property type="evidence" value="ECO:0007669"/>
    <property type="project" value="UniProtKB-SubCell"/>
</dbReference>
<evidence type="ECO:0000256" key="1">
    <source>
        <dbReference type="ARBA" id="ARBA00004477"/>
    </source>
</evidence>
<keyword evidence="9 11" id="KW-0472">Membrane</keyword>
<comment type="caution">
    <text evidence="11">Lacks conserved residue(s) required for the propagation of feature annotation.</text>
</comment>
<accession>A0A8C6FK33</accession>